<evidence type="ECO:0000313" key="8">
    <source>
        <dbReference type="Proteomes" id="UP000064525"/>
    </source>
</evidence>
<dbReference type="GeneID" id="78151184"/>
<keyword evidence="7" id="KW-1185">Reference proteome</keyword>
<dbReference type="OrthoDB" id="9804474at2"/>
<dbReference type="PANTHER" id="PTHR42832:SF1">
    <property type="entry name" value="GLUTAMATE-PYRUVATE AMINOTRANSFERASE ALAC"/>
    <property type="match status" value="1"/>
</dbReference>
<accession>A0A099UD10</accession>
<reference evidence="6 7" key="1">
    <citation type="journal article" date="2014" name="Genome Announc.">
        <title>Draft genome sequences of eight enterohepatic helicobacter species isolated from both laboratory and wild rodents.</title>
        <authorList>
            <person name="Sheh A."/>
            <person name="Shen Z."/>
            <person name="Fox J.G."/>
        </authorList>
    </citation>
    <scope>NUCLEOTIDE SEQUENCE [LARGE SCALE GENOMIC DNA]</scope>
    <source>
        <strain evidence="6 7">MIT 98-6810</strain>
    </source>
</reference>
<dbReference type="Proteomes" id="UP000064525">
    <property type="component" value="Chromosome I"/>
</dbReference>
<organism evidence="5 8">
    <name type="scientific">Helicobacter typhlonius</name>
    <dbReference type="NCBI Taxonomy" id="76936"/>
    <lineage>
        <taxon>Bacteria</taxon>
        <taxon>Pseudomonadati</taxon>
        <taxon>Campylobacterota</taxon>
        <taxon>Epsilonproteobacteria</taxon>
        <taxon>Campylobacterales</taxon>
        <taxon>Helicobacteraceae</taxon>
        <taxon>Helicobacter</taxon>
    </lineage>
</organism>
<dbReference type="EMBL" id="JRPF02000013">
    <property type="protein sequence ID" value="TLD77923.1"/>
    <property type="molecule type" value="Genomic_DNA"/>
</dbReference>
<evidence type="ECO:0000256" key="1">
    <source>
        <dbReference type="ARBA" id="ARBA00001933"/>
    </source>
</evidence>
<dbReference type="PANTHER" id="PTHR42832">
    <property type="entry name" value="AMINO ACID AMINOTRANSFERASE"/>
    <property type="match status" value="1"/>
</dbReference>
<dbReference type="InterPro" id="IPR004839">
    <property type="entry name" value="Aminotransferase_I/II_large"/>
</dbReference>
<dbReference type="STRING" id="76936.BN2458_PEG0952"/>
<dbReference type="Pfam" id="PF00155">
    <property type="entry name" value="Aminotran_1_2"/>
    <property type="match status" value="1"/>
</dbReference>
<gene>
    <name evidence="5" type="ORF">BN2458_PEG0952</name>
    <name evidence="6" type="ORF">LS75_008565</name>
</gene>
<dbReference type="SUPFAM" id="SSF53383">
    <property type="entry name" value="PLP-dependent transferases"/>
    <property type="match status" value="1"/>
</dbReference>
<reference evidence="8" key="2">
    <citation type="submission" date="2015-11" db="EMBL/GenBank/DDBJ databases">
        <authorList>
            <person name="Anvar S.Y."/>
        </authorList>
    </citation>
    <scope>NUCLEOTIDE SEQUENCE [LARGE SCALE GENOMIC DNA]</scope>
</reference>
<evidence type="ECO:0000313" key="6">
    <source>
        <dbReference type="EMBL" id="TLD77923.1"/>
    </source>
</evidence>
<protein>
    <submittedName>
        <fullName evidence="5">Aspartate aminotransferase</fullName>
        <ecNumber evidence="5">2.6.1.1</ecNumber>
    </submittedName>
    <submittedName>
        <fullName evidence="6">LL-diaminopimelate aminotransferase</fullName>
    </submittedName>
</protein>
<sequence>MFDEIEFNKIKRLPKYVFAAINEIKLEMRRNNEDVIDFSMGNPDGKTPEHIIQKLCESAQKDKNQGYSVSRGIYKLRLAICNWYKRTYGVELDPESEACVTMGSKEGYVHLVQAITNPGDNAIVAEPAYPIHYYAFILNGANVSTFGLKWNENMELDIDDFFANIKRVLREVMPRPKFVVVNFPHNPTTIVAYREFYERLVAMAKQERFYIISDIAYAELCFDGFKTPSVLEVEGAKDVAVESYTLSKTYNMAGWRVGFVVGNKKIIQALQKIKSWIDYGIYTPLQIAATIALEGDQSCVEEIKGKYEKRMEVLIKSFGESGWEMKKPKASMFIWAKLPECVGDMGSLEFSKRLLKEAKIAVSPGVGFGEYGEGYVRIALIENEKRIRQAARNLKTFLKQFQ</sequence>
<reference evidence="5" key="3">
    <citation type="submission" date="2015-11" db="EMBL/GenBank/DDBJ databases">
        <authorList>
            <person name="Zhang Y."/>
            <person name="Guo Z."/>
        </authorList>
    </citation>
    <scope>NUCLEOTIDE SEQUENCE</scope>
    <source>
        <strain evidence="5">1</strain>
    </source>
</reference>
<evidence type="ECO:0000313" key="5">
    <source>
        <dbReference type="EMBL" id="CUU39837.1"/>
    </source>
</evidence>
<name>A0A099UD10_9HELI</name>
<dbReference type="InterPro" id="IPR015421">
    <property type="entry name" value="PyrdxlP-dep_Trfase_major"/>
</dbReference>
<dbReference type="Gene3D" id="3.90.1150.10">
    <property type="entry name" value="Aspartate Aminotransferase, domain 1"/>
    <property type="match status" value="1"/>
</dbReference>
<dbReference type="CDD" id="cd00609">
    <property type="entry name" value="AAT_like"/>
    <property type="match status" value="1"/>
</dbReference>
<dbReference type="Proteomes" id="UP000029925">
    <property type="component" value="Unassembled WGS sequence"/>
</dbReference>
<feature type="domain" description="Aminotransferase class I/classII large" evidence="4">
    <location>
        <begin position="34"/>
        <end position="392"/>
    </location>
</feature>
<dbReference type="NCBIfam" id="NF006387">
    <property type="entry name" value="PRK08636.1"/>
    <property type="match status" value="1"/>
</dbReference>
<dbReference type="GO" id="GO:0004069">
    <property type="term" value="F:L-aspartate:2-oxoglutarate aminotransferase activity"/>
    <property type="evidence" value="ECO:0007669"/>
    <property type="project" value="UniProtKB-EC"/>
</dbReference>
<dbReference type="AlphaFoldDB" id="A0A099UD10"/>
<evidence type="ECO:0000313" key="7">
    <source>
        <dbReference type="Proteomes" id="UP000029925"/>
    </source>
</evidence>
<evidence type="ECO:0000256" key="2">
    <source>
        <dbReference type="ARBA" id="ARBA00022576"/>
    </source>
</evidence>
<dbReference type="EC" id="2.6.1.1" evidence="5"/>
<keyword evidence="3 5" id="KW-0808">Transferase</keyword>
<keyword evidence="2 5" id="KW-0032">Aminotransferase</keyword>
<dbReference type="InterPro" id="IPR050881">
    <property type="entry name" value="LL-DAP_aminotransferase"/>
</dbReference>
<comment type="cofactor">
    <cofactor evidence="1">
        <name>pyridoxal 5'-phosphate</name>
        <dbReference type="ChEBI" id="CHEBI:597326"/>
    </cofactor>
</comment>
<dbReference type="PATRIC" id="fig|76936.10.peg.931"/>
<dbReference type="InterPro" id="IPR015424">
    <property type="entry name" value="PyrdxlP-dep_Trfase"/>
</dbReference>
<evidence type="ECO:0000256" key="3">
    <source>
        <dbReference type="ARBA" id="ARBA00022679"/>
    </source>
</evidence>
<dbReference type="KEGG" id="hty:BN2458_PEG0952"/>
<evidence type="ECO:0000259" key="4">
    <source>
        <dbReference type="Pfam" id="PF00155"/>
    </source>
</evidence>
<dbReference type="RefSeq" id="WP_034327206.1">
    <property type="nucleotide sequence ID" value="NZ_CAJTQN010000004.1"/>
</dbReference>
<dbReference type="InterPro" id="IPR015422">
    <property type="entry name" value="PyrdxlP-dep_Trfase_small"/>
</dbReference>
<dbReference type="GO" id="GO:0030170">
    <property type="term" value="F:pyridoxal phosphate binding"/>
    <property type="evidence" value="ECO:0007669"/>
    <property type="project" value="InterPro"/>
</dbReference>
<dbReference type="EMBL" id="LN907858">
    <property type="protein sequence ID" value="CUU39837.1"/>
    <property type="molecule type" value="Genomic_DNA"/>
</dbReference>
<proteinExistence type="predicted"/>
<dbReference type="Gene3D" id="3.40.640.10">
    <property type="entry name" value="Type I PLP-dependent aspartate aminotransferase-like (Major domain)"/>
    <property type="match status" value="1"/>
</dbReference>